<dbReference type="Pfam" id="PF00441">
    <property type="entry name" value="Acyl-CoA_dh_1"/>
    <property type="match status" value="1"/>
</dbReference>
<keyword evidence="9" id="KW-1185">Reference proteome</keyword>
<dbReference type="InterPro" id="IPR009075">
    <property type="entry name" value="AcylCo_DH/oxidase_C"/>
</dbReference>
<dbReference type="PANTHER" id="PTHR43884">
    <property type="entry name" value="ACYL-COA DEHYDROGENASE"/>
    <property type="match status" value="1"/>
</dbReference>
<evidence type="ECO:0000313" key="8">
    <source>
        <dbReference type="EMBL" id="MBA8825971.1"/>
    </source>
</evidence>
<evidence type="ECO:0000256" key="2">
    <source>
        <dbReference type="ARBA" id="ARBA00009347"/>
    </source>
</evidence>
<evidence type="ECO:0000256" key="3">
    <source>
        <dbReference type="ARBA" id="ARBA00022630"/>
    </source>
</evidence>
<comment type="similarity">
    <text evidence="2">Belongs to the acyl-CoA dehydrogenase family.</text>
</comment>
<keyword evidence="5" id="KW-0560">Oxidoreductase</keyword>
<sequence length="373" mass="38854">MSSPNLLYGEVEQELRDSVRSLLRDRCDWTAVLARCESEHPYDRQLWSTLATDLGVTGLLVPEELGGAGAGPRELAVLAEELGSSVAPVPLLGSAVMATSALLACSEASVASEAVTTLATGSAVGTVAVPLTTAPDDPFPESVRAQDATLSGTVPTVVDLEVADKAVVPAIGEDGPGLYLLDSSAPGVTRTPITPLDLTRRIGTLELDRVPAPRVATGPRAERALHHALTTAAGVLASEQVGLAQHCLDSTVDYVRTRYQFGRAVGSFQAVKHRLADLWAGISTARAVARDAADALTGSSEEAGISVAVAQSYCCDLVVLAAEEHLQLHGGIGMTWEHPAHLYLGRAKSSQLTLGTAERHRNTIATLGALPAP</sequence>
<dbReference type="Proteomes" id="UP000569329">
    <property type="component" value="Unassembled WGS sequence"/>
</dbReference>
<dbReference type="InterPro" id="IPR013786">
    <property type="entry name" value="AcylCoA_DH/ox_N"/>
</dbReference>
<evidence type="ECO:0000256" key="4">
    <source>
        <dbReference type="ARBA" id="ARBA00022827"/>
    </source>
</evidence>
<feature type="domain" description="Acyl-CoA dehydrogenase/oxidase C-terminal" evidence="6">
    <location>
        <begin position="227"/>
        <end position="365"/>
    </location>
</feature>
<dbReference type="Pfam" id="PF02771">
    <property type="entry name" value="Acyl-CoA_dh_N"/>
    <property type="match status" value="1"/>
</dbReference>
<comment type="cofactor">
    <cofactor evidence="1">
        <name>FAD</name>
        <dbReference type="ChEBI" id="CHEBI:57692"/>
    </cofactor>
</comment>
<evidence type="ECO:0008006" key="10">
    <source>
        <dbReference type="Google" id="ProtNLM"/>
    </source>
</evidence>
<dbReference type="SUPFAM" id="SSF47203">
    <property type="entry name" value="Acyl-CoA dehydrogenase C-terminal domain-like"/>
    <property type="match status" value="1"/>
</dbReference>
<dbReference type="PANTHER" id="PTHR43884:SF20">
    <property type="entry name" value="ACYL-COA DEHYDROGENASE FADE28"/>
    <property type="match status" value="1"/>
</dbReference>
<organism evidence="8 9">
    <name type="scientific">Halosaccharopolyspora lacisalsi</name>
    <dbReference type="NCBI Taxonomy" id="1000566"/>
    <lineage>
        <taxon>Bacteria</taxon>
        <taxon>Bacillati</taxon>
        <taxon>Actinomycetota</taxon>
        <taxon>Actinomycetes</taxon>
        <taxon>Pseudonocardiales</taxon>
        <taxon>Pseudonocardiaceae</taxon>
        <taxon>Halosaccharopolyspora</taxon>
    </lineage>
</organism>
<keyword evidence="3" id="KW-0285">Flavoprotein</keyword>
<dbReference type="AlphaFoldDB" id="A0A839E3L3"/>
<gene>
    <name evidence="8" type="ORF">FHX42_003337</name>
</gene>
<dbReference type="EMBL" id="JACGWZ010000004">
    <property type="protein sequence ID" value="MBA8825971.1"/>
    <property type="molecule type" value="Genomic_DNA"/>
</dbReference>
<evidence type="ECO:0000313" key="9">
    <source>
        <dbReference type="Proteomes" id="UP000569329"/>
    </source>
</evidence>
<evidence type="ECO:0000256" key="5">
    <source>
        <dbReference type="ARBA" id="ARBA00023002"/>
    </source>
</evidence>
<comment type="caution">
    <text evidence="8">The sequence shown here is derived from an EMBL/GenBank/DDBJ whole genome shotgun (WGS) entry which is preliminary data.</text>
</comment>
<evidence type="ECO:0000256" key="1">
    <source>
        <dbReference type="ARBA" id="ARBA00001974"/>
    </source>
</evidence>
<dbReference type="RefSeq" id="WP_182545204.1">
    <property type="nucleotide sequence ID" value="NZ_JACGWZ010000004.1"/>
</dbReference>
<dbReference type="Gene3D" id="1.10.540.10">
    <property type="entry name" value="Acyl-CoA dehydrogenase/oxidase, N-terminal domain"/>
    <property type="match status" value="1"/>
</dbReference>
<dbReference type="GO" id="GO:0003995">
    <property type="term" value="F:acyl-CoA dehydrogenase activity"/>
    <property type="evidence" value="ECO:0007669"/>
    <property type="project" value="TreeGrafter"/>
</dbReference>
<dbReference type="InterPro" id="IPR036250">
    <property type="entry name" value="AcylCo_DH-like_C"/>
</dbReference>
<dbReference type="InterPro" id="IPR046373">
    <property type="entry name" value="Acyl-CoA_Oxase/DH_mid-dom_sf"/>
</dbReference>
<accession>A0A839E3L3</accession>
<dbReference type="InterPro" id="IPR009100">
    <property type="entry name" value="AcylCoA_DH/oxidase_NM_dom_sf"/>
</dbReference>
<evidence type="ECO:0000259" key="6">
    <source>
        <dbReference type="Pfam" id="PF00441"/>
    </source>
</evidence>
<name>A0A839E3L3_9PSEU</name>
<dbReference type="SUPFAM" id="SSF56645">
    <property type="entry name" value="Acyl-CoA dehydrogenase NM domain-like"/>
    <property type="match status" value="1"/>
</dbReference>
<feature type="domain" description="Acyl-CoA dehydrogenase/oxidase N-terminal" evidence="7">
    <location>
        <begin position="11"/>
        <end position="120"/>
    </location>
</feature>
<dbReference type="GO" id="GO:0050660">
    <property type="term" value="F:flavin adenine dinucleotide binding"/>
    <property type="evidence" value="ECO:0007669"/>
    <property type="project" value="InterPro"/>
</dbReference>
<proteinExistence type="inferred from homology"/>
<protein>
    <recommendedName>
        <fullName evidence="10">Acyl-CoA dehydrogenase</fullName>
    </recommendedName>
</protein>
<reference evidence="8 9" key="1">
    <citation type="submission" date="2020-07" db="EMBL/GenBank/DDBJ databases">
        <title>Sequencing the genomes of 1000 actinobacteria strains.</title>
        <authorList>
            <person name="Klenk H.-P."/>
        </authorList>
    </citation>
    <scope>NUCLEOTIDE SEQUENCE [LARGE SCALE GENOMIC DNA]</scope>
    <source>
        <strain evidence="8 9">DSM 45975</strain>
    </source>
</reference>
<evidence type="ECO:0000259" key="7">
    <source>
        <dbReference type="Pfam" id="PF02771"/>
    </source>
</evidence>
<dbReference type="Gene3D" id="1.20.140.10">
    <property type="entry name" value="Butyryl-CoA Dehydrogenase, subunit A, domain 3"/>
    <property type="match status" value="1"/>
</dbReference>
<dbReference type="Gene3D" id="2.40.110.10">
    <property type="entry name" value="Butyryl-CoA Dehydrogenase, subunit A, domain 2"/>
    <property type="match status" value="1"/>
</dbReference>
<dbReference type="InterPro" id="IPR037069">
    <property type="entry name" value="AcylCoA_DH/ox_N_sf"/>
</dbReference>
<keyword evidence="4" id="KW-0274">FAD</keyword>